<protein>
    <submittedName>
        <fullName evidence="1">Uncharacterized protein</fullName>
    </submittedName>
</protein>
<dbReference type="EMBL" id="LIZY01000060">
    <property type="protein sequence ID" value="KPJ63828.1"/>
    <property type="molecule type" value="Genomic_DNA"/>
</dbReference>
<reference evidence="1 2" key="1">
    <citation type="journal article" date="2015" name="Microbiome">
        <title>Genomic resolution of linkages in carbon, nitrogen, and sulfur cycling among widespread estuary sediment bacteria.</title>
        <authorList>
            <person name="Baker B.J."/>
            <person name="Lazar C.S."/>
            <person name="Teske A.P."/>
            <person name="Dick G.J."/>
        </authorList>
    </citation>
    <scope>NUCLEOTIDE SEQUENCE [LARGE SCALE GENOMIC DNA]</scope>
    <source>
        <strain evidence="1">DG_56</strain>
    </source>
</reference>
<gene>
    <name evidence="1" type="ORF">AMK68_03020</name>
</gene>
<proteinExistence type="predicted"/>
<evidence type="ECO:0000313" key="1">
    <source>
        <dbReference type="EMBL" id="KPJ63828.1"/>
    </source>
</evidence>
<dbReference type="PATRIC" id="fig|1704032.3.peg.420"/>
<evidence type="ECO:0000313" key="2">
    <source>
        <dbReference type="Proteomes" id="UP000052020"/>
    </source>
</evidence>
<sequence>MSQHNGPARALIVLNPAESKRLIAKGVAARPEVVWAKQHGRIVVGNGTTNAFIVEELTGEPIDKVAYAAGVVWRGELGVTPGNGRLSPLVLIKGERVDRAYVEAVREFEAGDVFIKGANAVDPQGRAGVLLASDVGGTIGSVIGALAARGSHLIIAVGLEKLIPCVLTAARKCGSRVVGRAHGIPSGLMPVVNATVVTELEALRAFADVEATHVASGGIEGSEGAVVIALEGPAREVDRALQIADSVKGEPPVRSRAVGSI</sequence>
<dbReference type="AlphaFoldDB" id="A0A0S7XN94"/>
<accession>A0A0S7XN94</accession>
<name>A0A0S7XN94_9BACT</name>
<organism evidence="1 2">
    <name type="scientific">candidate division KD3-62 bacterium DG_56</name>
    <dbReference type="NCBI Taxonomy" id="1704032"/>
    <lineage>
        <taxon>Bacteria</taxon>
        <taxon>candidate division KD3-62</taxon>
    </lineage>
</organism>
<comment type="caution">
    <text evidence="1">The sequence shown here is derived from an EMBL/GenBank/DDBJ whole genome shotgun (WGS) entry which is preliminary data.</text>
</comment>
<dbReference type="Proteomes" id="UP000052020">
    <property type="component" value="Unassembled WGS sequence"/>
</dbReference>